<keyword evidence="7" id="KW-0547">Nucleotide-binding</keyword>
<dbReference type="InterPro" id="IPR008333">
    <property type="entry name" value="Cbr1-like_FAD-bd_dom"/>
</dbReference>
<dbReference type="InterPro" id="IPR051930">
    <property type="entry name" value="FNR_type-1"/>
</dbReference>
<name>A0A0M6W783_9GAMM</name>
<feature type="domain" description="FAD-binding FR-type" evidence="16">
    <location>
        <begin position="2"/>
        <end position="101"/>
    </location>
</feature>
<keyword evidence="10 17" id="KW-0560">Oxidoreductase</keyword>
<dbReference type="SUPFAM" id="SSF52343">
    <property type="entry name" value="Ferredoxin reductase-like, C-terminal NADP-linked domain"/>
    <property type="match status" value="1"/>
</dbReference>
<dbReference type="AlphaFoldDB" id="A0A0M6W783"/>
<sequence>MSKWVTGKIIKNKFWTNSLFSLIIKAPIKTFIAGQYAKLSLKINGERIQRAYSYVNPPSSNNLEFYFVIIPNGKLSSNLAKLQYGDRLQITYEANGSFILKEIPKCQNLWMLSTGTAIGPFLSILQDGNDLVRFKNIILLHAVRHQKDLVFLPLMNKLKQNLEGKLHIVTVVSREVCKNSLHGRIPSLIKNSELENTVGIQLSSKTCHVMLCGNPEMVKNTRELLENNYNMKKHFRGNQGNISNEQYW</sequence>
<evidence type="ECO:0000256" key="2">
    <source>
        <dbReference type="ARBA" id="ARBA00008312"/>
    </source>
</evidence>
<evidence type="ECO:0000256" key="8">
    <source>
        <dbReference type="ARBA" id="ARBA00022827"/>
    </source>
</evidence>
<dbReference type="InterPro" id="IPR039261">
    <property type="entry name" value="FNR_nucleotide-bd"/>
</dbReference>
<evidence type="ECO:0000256" key="7">
    <source>
        <dbReference type="ARBA" id="ARBA00022741"/>
    </source>
</evidence>
<organism evidence="17 18">
    <name type="scientific">Candidatus Providencia siddallii</name>
    <dbReference type="NCBI Taxonomy" id="1715285"/>
    <lineage>
        <taxon>Bacteria</taxon>
        <taxon>Pseudomonadati</taxon>
        <taxon>Pseudomonadota</taxon>
        <taxon>Gammaproteobacteria</taxon>
        <taxon>Enterobacterales</taxon>
        <taxon>Morganellaceae</taxon>
        <taxon>Providencia</taxon>
    </lineage>
</organism>
<gene>
    <name evidence="17" type="primary">fpr</name>
    <name evidence="17" type="ORF">SOFFGTOCOR_0269</name>
</gene>
<dbReference type="GO" id="GO:0042167">
    <property type="term" value="P:heme catabolic process"/>
    <property type="evidence" value="ECO:0007669"/>
    <property type="project" value="TreeGrafter"/>
</dbReference>
<evidence type="ECO:0000313" key="18">
    <source>
        <dbReference type="Proteomes" id="UP000242301"/>
    </source>
</evidence>
<evidence type="ECO:0000256" key="9">
    <source>
        <dbReference type="ARBA" id="ARBA00022857"/>
    </source>
</evidence>
<protein>
    <recommendedName>
        <fullName evidence="5">Flavodoxin/ferredoxin--NADP reductase</fullName>
        <ecNumber evidence="4">1.18.1.2</ecNumber>
        <ecNumber evidence="3">1.19.1.1</ecNumber>
    </recommendedName>
    <alternativeName>
        <fullName evidence="13">Ferredoxin (flavodoxin):NADP(+) oxidoreductase</fullName>
    </alternativeName>
    <alternativeName>
        <fullName evidence="11">Ferredoxin--NADP reductase</fullName>
    </alternativeName>
    <alternativeName>
        <fullName evidence="12">Flavodoxin--NADP reductase</fullName>
    </alternativeName>
</protein>
<evidence type="ECO:0000256" key="6">
    <source>
        <dbReference type="ARBA" id="ARBA00022630"/>
    </source>
</evidence>
<reference evidence="18" key="1">
    <citation type="submission" date="2015-05" db="EMBL/GenBank/DDBJ databases">
        <authorList>
            <person name="Manzano-Marin A."/>
        </authorList>
    </citation>
    <scope>NUCLEOTIDE SEQUENCE [LARGE SCALE GENOMIC DNA]</scope>
    <source>
        <strain evidence="18">officinalis</strain>
    </source>
</reference>
<evidence type="ECO:0000256" key="12">
    <source>
        <dbReference type="ARBA" id="ARBA00030000"/>
    </source>
</evidence>
<dbReference type="InterPro" id="IPR001433">
    <property type="entry name" value="OxRdtase_FAD/NAD-bd"/>
</dbReference>
<evidence type="ECO:0000259" key="16">
    <source>
        <dbReference type="PROSITE" id="PS51384"/>
    </source>
</evidence>
<dbReference type="Proteomes" id="UP000242301">
    <property type="component" value="Unassembled WGS sequence"/>
</dbReference>
<dbReference type="PANTHER" id="PTHR47878:SF1">
    <property type="entry name" value="FLAVODOXIN_FERREDOXIN--NADP REDUCTASE"/>
    <property type="match status" value="1"/>
</dbReference>
<comment type="catalytic activity">
    <reaction evidence="14">
        <text>reduced [flavodoxin] + NADP(+) = oxidized [flavodoxin] + NADPH + 2 H(+)</text>
        <dbReference type="Rhea" id="RHEA:50756"/>
        <dbReference type="Rhea" id="RHEA-COMP:10622"/>
        <dbReference type="Rhea" id="RHEA-COMP:10623"/>
        <dbReference type="ChEBI" id="CHEBI:15378"/>
        <dbReference type="ChEBI" id="CHEBI:57618"/>
        <dbReference type="ChEBI" id="CHEBI:57783"/>
        <dbReference type="ChEBI" id="CHEBI:58210"/>
        <dbReference type="ChEBI" id="CHEBI:58349"/>
        <dbReference type="EC" id="1.19.1.1"/>
    </reaction>
</comment>
<evidence type="ECO:0000256" key="10">
    <source>
        <dbReference type="ARBA" id="ARBA00023002"/>
    </source>
</evidence>
<dbReference type="InterPro" id="IPR033892">
    <property type="entry name" value="FNR_bac"/>
</dbReference>
<dbReference type="PROSITE" id="PS51384">
    <property type="entry name" value="FAD_FR"/>
    <property type="match status" value="1"/>
</dbReference>
<evidence type="ECO:0000256" key="1">
    <source>
        <dbReference type="ARBA" id="ARBA00001974"/>
    </source>
</evidence>
<keyword evidence="8" id="KW-0274">FAD</keyword>
<dbReference type="PANTHER" id="PTHR47878">
    <property type="entry name" value="OXIDOREDUCTASE FAD/NAD(P)-BINDING DOMAIN PROTEIN"/>
    <property type="match status" value="1"/>
</dbReference>
<keyword evidence="18" id="KW-1185">Reference proteome</keyword>
<dbReference type="EMBL" id="CVRF01000002">
    <property type="protein sequence ID" value="CRK85698.1"/>
    <property type="molecule type" value="Genomic_DNA"/>
</dbReference>
<dbReference type="SUPFAM" id="SSF63380">
    <property type="entry name" value="Riboflavin synthase domain-like"/>
    <property type="match status" value="1"/>
</dbReference>
<dbReference type="GO" id="GO:0000166">
    <property type="term" value="F:nucleotide binding"/>
    <property type="evidence" value="ECO:0007669"/>
    <property type="project" value="UniProtKB-KW"/>
</dbReference>
<dbReference type="InterPro" id="IPR017927">
    <property type="entry name" value="FAD-bd_FR_type"/>
</dbReference>
<dbReference type="Gene3D" id="3.40.50.80">
    <property type="entry name" value="Nucleotide-binding domain of ferredoxin-NADP reductase (FNR) module"/>
    <property type="match status" value="1"/>
</dbReference>
<dbReference type="GO" id="GO:0034599">
    <property type="term" value="P:cellular response to oxidative stress"/>
    <property type="evidence" value="ECO:0007669"/>
    <property type="project" value="TreeGrafter"/>
</dbReference>
<dbReference type="GO" id="GO:0004324">
    <property type="term" value="F:ferredoxin-NADP+ reductase activity"/>
    <property type="evidence" value="ECO:0007669"/>
    <property type="project" value="UniProtKB-EC"/>
</dbReference>
<evidence type="ECO:0000256" key="15">
    <source>
        <dbReference type="ARBA" id="ARBA00047776"/>
    </source>
</evidence>
<comment type="similarity">
    <text evidence="2">Belongs to the ferredoxin--NADP reductase type 1 family.</text>
</comment>
<evidence type="ECO:0000256" key="4">
    <source>
        <dbReference type="ARBA" id="ARBA00013223"/>
    </source>
</evidence>
<accession>A0A0M6W783</accession>
<evidence type="ECO:0000256" key="3">
    <source>
        <dbReference type="ARBA" id="ARBA00012872"/>
    </source>
</evidence>
<dbReference type="Pfam" id="PF00175">
    <property type="entry name" value="NAD_binding_1"/>
    <property type="match status" value="1"/>
</dbReference>
<evidence type="ECO:0000256" key="5">
    <source>
        <dbReference type="ARBA" id="ARBA00020327"/>
    </source>
</evidence>
<comment type="catalytic activity">
    <reaction evidence="15">
        <text>2 reduced [2Fe-2S]-[ferredoxin] + NADP(+) + H(+) = 2 oxidized [2Fe-2S]-[ferredoxin] + NADPH</text>
        <dbReference type="Rhea" id="RHEA:20125"/>
        <dbReference type="Rhea" id="RHEA-COMP:10000"/>
        <dbReference type="Rhea" id="RHEA-COMP:10001"/>
        <dbReference type="ChEBI" id="CHEBI:15378"/>
        <dbReference type="ChEBI" id="CHEBI:33737"/>
        <dbReference type="ChEBI" id="CHEBI:33738"/>
        <dbReference type="ChEBI" id="CHEBI:57783"/>
        <dbReference type="ChEBI" id="CHEBI:58349"/>
        <dbReference type="EC" id="1.18.1.2"/>
    </reaction>
</comment>
<dbReference type="Pfam" id="PF00970">
    <property type="entry name" value="FAD_binding_6"/>
    <property type="match status" value="1"/>
</dbReference>
<evidence type="ECO:0000256" key="11">
    <source>
        <dbReference type="ARBA" id="ARBA00029856"/>
    </source>
</evidence>
<keyword evidence="9" id="KW-0521">NADP</keyword>
<proteinExistence type="inferred from homology"/>
<dbReference type="Gene3D" id="2.40.30.10">
    <property type="entry name" value="Translation factors"/>
    <property type="match status" value="1"/>
</dbReference>
<dbReference type="EC" id="1.18.1.2" evidence="4"/>
<dbReference type="InterPro" id="IPR017938">
    <property type="entry name" value="Riboflavin_synthase-like_b-brl"/>
</dbReference>
<evidence type="ECO:0000313" key="17">
    <source>
        <dbReference type="EMBL" id="CRK85698.1"/>
    </source>
</evidence>
<dbReference type="STRING" id="1715285.SOFFGTOCOR_0269"/>
<dbReference type="EC" id="1.19.1.1" evidence="3"/>
<evidence type="ECO:0000256" key="14">
    <source>
        <dbReference type="ARBA" id="ARBA00047271"/>
    </source>
</evidence>
<evidence type="ECO:0000256" key="13">
    <source>
        <dbReference type="ARBA" id="ARBA00030173"/>
    </source>
</evidence>
<keyword evidence="6" id="KW-0285">Flavoprotein</keyword>
<dbReference type="CDD" id="cd06195">
    <property type="entry name" value="FNR1"/>
    <property type="match status" value="1"/>
</dbReference>
<comment type="cofactor">
    <cofactor evidence="1">
        <name>FAD</name>
        <dbReference type="ChEBI" id="CHEBI:57692"/>
    </cofactor>
</comment>